<reference evidence="1" key="1">
    <citation type="submission" date="2022-12" db="EMBL/GenBank/DDBJ databases">
        <title>Chromosome-level genome assembly of the bean flower thrips Megalurothrips usitatus.</title>
        <authorList>
            <person name="Ma L."/>
            <person name="Liu Q."/>
            <person name="Li H."/>
            <person name="Cai W."/>
        </authorList>
    </citation>
    <scope>NUCLEOTIDE SEQUENCE</scope>
    <source>
        <strain evidence="1">Cailab_2022a</strain>
    </source>
</reference>
<accession>A0AAV7WZ81</accession>
<keyword evidence="2" id="KW-1185">Reference proteome</keyword>
<dbReference type="PANTHER" id="PTHR46579:SF1">
    <property type="entry name" value="F5_8 TYPE C DOMAIN-CONTAINING PROTEIN"/>
    <property type="match status" value="1"/>
</dbReference>
<dbReference type="PANTHER" id="PTHR46579">
    <property type="entry name" value="F5/8 TYPE C DOMAIN-CONTAINING PROTEIN-RELATED"/>
    <property type="match status" value="1"/>
</dbReference>
<organism evidence="1 2">
    <name type="scientific">Megalurothrips usitatus</name>
    <name type="common">bean blossom thrips</name>
    <dbReference type="NCBI Taxonomy" id="439358"/>
    <lineage>
        <taxon>Eukaryota</taxon>
        <taxon>Metazoa</taxon>
        <taxon>Ecdysozoa</taxon>
        <taxon>Arthropoda</taxon>
        <taxon>Hexapoda</taxon>
        <taxon>Insecta</taxon>
        <taxon>Pterygota</taxon>
        <taxon>Neoptera</taxon>
        <taxon>Paraneoptera</taxon>
        <taxon>Thysanoptera</taxon>
        <taxon>Terebrantia</taxon>
        <taxon>Thripoidea</taxon>
        <taxon>Thripidae</taxon>
        <taxon>Megalurothrips</taxon>
    </lineage>
</organism>
<evidence type="ECO:0008006" key="3">
    <source>
        <dbReference type="Google" id="ProtNLM"/>
    </source>
</evidence>
<evidence type="ECO:0000313" key="1">
    <source>
        <dbReference type="EMBL" id="KAJ1518919.1"/>
    </source>
</evidence>
<protein>
    <recommendedName>
        <fullName evidence="3">Transposase domain-containing protein</fullName>
    </recommendedName>
</protein>
<gene>
    <name evidence="1" type="ORF">ONE63_011471</name>
</gene>
<sequence>MRFNARYGCNTCEQKTKKSNQPIEVRNNNNEIVLRRKRVFLFQETMAPLRKGRRMDLQGELAERRKKSRKGVLGPAVVSKIPLFDRAKCICAEYLHLVALGVVKSLLTLFFFTPGPWYIGDKVAEMDKFMSAISVPDFVKRLPRGISQFKHWKGSEFRNFLLFYSCPVFKDRLPDDYFQHWLLLVQAMYILLQERISHTELKSAELMLRSFVRDYKKLYGENTYTYNLHTLLHVCTLVKRWGPMWATSAFIFENFNGFISAHLHGTKHLAKELINNIRIAMGVTLLDNIVNGHPVFRSRTQTTKALSYPFEVQKLTNEEKFVINSANFGRFLLYDRVQIRGEIYTAKPYDNGKKRGNSYVQLEGEQANTIYGQVSVFIKAGNEQKFALVNVLKMDHVNVFIHTEGRFVIKNLKPFKYTENLITVPVESIKTKVLKIGMYLGIRPNTVEVNL</sequence>
<name>A0AAV7WZ81_9NEOP</name>
<comment type="caution">
    <text evidence="1">The sequence shown here is derived from an EMBL/GenBank/DDBJ whole genome shotgun (WGS) entry which is preliminary data.</text>
</comment>
<evidence type="ECO:0000313" key="2">
    <source>
        <dbReference type="Proteomes" id="UP001075354"/>
    </source>
</evidence>
<proteinExistence type="predicted"/>
<dbReference type="EMBL" id="JAPTSV010000819">
    <property type="protein sequence ID" value="KAJ1518919.1"/>
    <property type="molecule type" value="Genomic_DNA"/>
</dbReference>
<dbReference type="Proteomes" id="UP001075354">
    <property type="component" value="Unassembled WGS sequence"/>
</dbReference>
<dbReference type="AlphaFoldDB" id="A0AAV7WZ81"/>